<accession>A0A2S9WSM8</accession>
<dbReference type="RefSeq" id="WP_105982301.1">
    <property type="nucleotide sequence ID" value="NZ_MQUC01000003.1"/>
</dbReference>
<dbReference type="GO" id="GO:0016491">
    <property type="term" value="F:oxidoreductase activity"/>
    <property type="evidence" value="ECO:0007669"/>
    <property type="project" value="UniProtKB-KW"/>
</dbReference>
<comment type="caution">
    <text evidence="4">The sequence shown here is derived from an EMBL/GenBank/DDBJ whole genome shotgun (WGS) entry which is preliminary data.</text>
</comment>
<feature type="domain" description="Nitroreductase" evidence="3">
    <location>
        <begin position="22"/>
        <end position="66"/>
    </location>
</feature>
<keyword evidence="2" id="KW-0560">Oxidoreductase</keyword>
<keyword evidence="5" id="KW-1185">Reference proteome</keyword>
<comment type="similarity">
    <text evidence="1">Belongs to the nitroreductase family.</text>
</comment>
<evidence type="ECO:0000256" key="1">
    <source>
        <dbReference type="ARBA" id="ARBA00007118"/>
    </source>
</evidence>
<dbReference type="PANTHER" id="PTHR43673">
    <property type="entry name" value="NAD(P)H NITROREDUCTASE YDGI-RELATED"/>
    <property type="match status" value="1"/>
</dbReference>
<protein>
    <submittedName>
        <fullName evidence="4">Nitroreductase</fullName>
    </submittedName>
</protein>
<gene>
    <name evidence="4" type="ORF">BST86_04880</name>
</gene>
<evidence type="ECO:0000256" key="2">
    <source>
        <dbReference type="ARBA" id="ARBA00023002"/>
    </source>
</evidence>
<dbReference type="Proteomes" id="UP000239532">
    <property type="component" value="Unassembled WGS sequence"/>
</dbReference>
<dbReference type="InterPro" id="IPR000415">
    <property type="entry name" value="Nitroreductase-like"/>
</dbReference>
<proteinExistence type="inferred from homology"/>
<organism evidence="4 5">
    <name type="scientific">Nonlabens agnitus</name>
    <dbReference type="NCBI Taxonomy" id="870484"/>
    <lineage>
        <taxon>Bacteria</taxon>
        <taxon>Pseudomonadati</taxon>
        <taxon>Bacteroidota</taxon>
        <taxon>Flavobacteriia</taxon>
        <taxon>Flavobacteriales</taxon>
        <taxon>Flavobacteriaceae</taxon>
        <taxon>Nonlabens</taxon>
    </lineage>
</organism>
<dbReference type="SUPFAM" id="SSF55469">
    <property type="entry name" value="FMN-dependent nitroreductase-like"/>
    <property type="match status" value="1"/>
</dbReference>
<dbReference type="AlphaFoldDB" id="A0A2S9WSM8"/>
<dbReference type="EMBL" id="MQUC01000003">
    <property type="protein sequence ID" value="PRP66473.1"/>
    <property type="molecule type" value="Genomic_DNA"/>
</dbReference>
<dbReference type="OrthoDB" id="9809288at2"/>
<sequence>MSDPKTDVLKKTPTDHEIHDLIKNRWSPRAFADTPVSDTDLQSLFEAGRWAASSNNWQPWNIVWGKKGSEAYDRIMNVLVEFNQGWAKNAPVLMLGVFDKKTPDGKDNFHALHDLGQFSANMAIQAQSMGIAIHQMAGLDHEKALKEFKFPDTYHVATAIAAGYYGGEVSDVPEDLQKEEKSERKRKKQDEFVFNGDYVQRADVSES</sequence>
<dbReference type="Gene3D" id="3.40.109.10">
    <property type="entry name" value="NADH Oxidase"/>
    <property type="match status" value="1"/>
</dbReference>
<evidence type="ECO:0000259" key="3">
    <source>
        <dbReference type="Pfam" id="PF00881"/>
    </source>
</evidence>
<reference evidence="4 5" key="1">
    <citation type="submission" date="2016-11" db="EMBL/GenBank/DDBJ databases">
        <title>Trade-off between light-utilization and light-protection in marine flavobacteria.</title>
        <authorList>
            <person name="Kumagai Y."/>
        </authorList>
    </citation>
    <scope>NUCLEOTIDE SEQUENCE [LARGE SCALE GENOMIC DNA]</scope>
    <source>
        <strain evidence="4 5">JCM 17109</strain>
    </source>
</reference>
<dbReference type="PANTHER" id="PTHR43673:SF10">
    <property type="entry name" value="NADH DEHYDROGENASE_NAD(P)H NITROREDUCTASE XCC3605-RELATED"/>
    <property type="match status" value="1"/>
</dbReference>
<name>A0A2S9WSM8_9FLAO</name>
<evidence type="ECO:0000313" key="5">
    <source>
        <dbReference type="Proteomes" id="UP000239532"/>
    </source>
</evidence>
<dbReference type="CDD" id="cd02138">
    <property type="entry name" value="TdsD-like"/>
    <property type="match status" value="1"/>
</dbReference>
<dbReference type="Pfam" id="PF00881">
    <property type="entry name" value="Nitroreductase"/>
    <property type="match status" value="1"/>
</dbReference>
<evidence type="ECO:0000313" key="4">
    <source>
        <dbReference type="EMBL" id="PRP66473.1"/>
    </source>
</evidence>
<dbReference type="InterPro" id="IPR029479">
    <property type="entry name" value="Nitroreductase"/>
</dbReference>